<reference evidence="4 5" key="1">
    <citation type="journal article" date="2016" name="Mol. Biol. Evol.">
        <title>Comparative Genomics of Early-Diverging Mushroom-Forming Fungi Provides Insights into the Origins of Lignocellulose Decay Capabilities.</title>
        <authorList>
            <person name="Nagy L.G."/>
            <person name="Riley R."/>
            <person name="Tritt A."/>
            <person name="Adam C."/>
            <person name="Daum C."/>
            <person name="Floudas D."/>
            <person name="Sun H."/>
            <person name="Yadav J.S."/>
            <person name="Pangilinan J."/>
            <person name="Larsson K.H."/>
            <person name="Matsuura K."/>
            <person name="Barry K."/>
            <person name="Labutti K."/>
            <person name="Kuo R."/>
            <person name="Ohm R.A."/>
            <person name="Bhattacharya S.S."/>
            <person name="Shirouzu T."/>
            <person name="Yoshinaga Y."/>
            <person name="Martin F.M."/>
            <person name="Grigoriev I.V."/>
            <person name="Hibbett D.S."/>
        </authorList>
    </citation>
    <scope>NUCLEOTIDE SEQUENCE [LARGE SCALE GENOMIC DNA]</scope>
    <source>
        <strain evidence="4 5">93-53</strain>
    </source>
</reference>
<evidence type="ECO:0000259" key="3">
    <source>
        <dbReference type="PROSITE" id="PS50006"/>
    </source>
</evidence>
<dbReference type="CDD" id="cd00060">
    <property type="entry name" value="FHA"/>
    <property type="match status" value="1"/>
</dbReference>
<name>A0A165CM85_9APHY</name>
<feature type="region of interest" description="Disordered" evidence="2">
    <location>
        <begin position="566"/>
        <end position="589"/>
    </location>
</feature>
<dbReference type="STRING" id="1314785.A0A165CM85"/>
<dbReference type="OrthoDB" id="4096268at2759"/>
<dbReference type="SUPFAM" id="SSF49879">
    <property type="entry name" value="SMAD/FHA domain"/>
    <property type="match status" value="1"/>
</dbReference>
<keyword evidence="1" id="KW-0175">Coiled coil</keyword>
<dbReference type="InParanoid" id="A0A165CM85"/>
<feature type="domain" description="FHA" evidence="3">
    <location>
        <begin position="44"/>
        <end position="97"/>
    </location>
</feature>
<dbReference type="PROSITE" id="PS50006">
    <property type="entry name" value="FHA_DOMAIN"/>
    <property type="match status" value="1"/>
</dbReference>
<evidence type="ECO:0000256" key="2">
    <source>
        <dbReference type="SAM" id="MobiDB-lite"/>
    </source>
</evidence>
<dbReference type="AlphaFoldDB" id="A0A165CM85"/>
<accession>A0A165CM85</accession>
<dbReference type="Proteomes" id="UP000076871">
    <property type="component" value="Unassembled WGS sequence"/>
</dbReference>
<dbReference type="Gene3D" id="2.60.200.20">
    <property type="match status" value="1"/>
</dbReference>
<dbReference type="GeneID" id="63826691"/>
<feature type="compositionally biased region" description="Low complexity" evidence="2">
    <location>
        <begin position="232"/>
        <end position="241"/>
    </location>
</feature>
<sequence length="627" mass="69415">MDPPSPLVRPFAARDVSGITLHVQSGGDNSPEALTFHKSITRVVTIGRRSRESLPVIERDRARFRCPVISRSHAKITFTEYGNAYIMDLHSHHGTHILRPGESVSRPIEAEAPTVLADGDIITFGKSVGHGPTLVRPVSVRVQLLFGTNTVFNPSMPHNISSSVSEKASPTESSGRYGVYILSDSSSSVSGSESPDVEEVSSSQPNDAAQKAPGMLETLRLLPLFPLRLSCSSDSRSRSSSPVRVIATPQIEEPAEDECSDMSQSSESELDEGADAPRESSMIGEWPRSLSPPNSPMREYNLQLSVDEHASEESDSVKDDFPPFEPLPFGILPDSYDHDVHIVDMGMPPRENEESEANVELNENMFPEPEPLRSVFTRSPTPAVRKSVLRTPSPEAASPQPDKSLTELDNRISEVCDDIAWLRMLRREDEERFEKHVQETKQRLVQLGTQMEDISALVDDNVVQRETLESNMSERMKNIQESVLRLQEKFNAIEEEREKTKAADAEKAADLSSIKDIFADMKRMHETSERRMVEQFEAIRAMRRQAKADVAHALAQVSAISTANSLKRKRAADDEDGAEEGGAMMGTRRWSRPLKRKRAMQYVGVIAKMTTAAALGAATAWTALAFA</sequence>
<protein>
    <recommendedName>
        <fullName evidence="3">FHA domain-containing protein</fullName>
    </recommendedName>
</protein>
<feature type="region of interest" description="Disordered" evidence="2">
    <location>
        <begin position="232"/>
        <end position="332"/>
    </location>
</feature>
<dbReference type="Pfam" id="PF00498">
    <property type="entry name" value="FHA"/>
    <property type="match status" value="1"/>
</dbReference>
<feature type="coiled-coil region" evidence="1">
    <location>
        <begin position="469"/>
        <end position="503"/>
    </location>
</feature>
<feature type="region of interest" description="Disordered" evidence="2">
    <location>
        <begin position="184"/>
        <end position="210"/>
    </location>
</feature>
<dbReference type="EMBL" id="KV427647">
    <property type="protein sequence ID" value="KZT03062.1"/>
    <property type="molecule type" value="Genomic_DNA"/>
</dbReference>
<dbReference type="RefSeq" id="XP_040760802.1">
    <property type="nucleotide sequence ID" value="XM_040909662.1"/>
</dbReference>
<evidence type="ECO:0000256" key="1">
    <source>
        <dbReference type="SAM" id="Coils"/>
    </source>
</evidence>
<proteinExistence type="predicted"/>
<evidence type="ECO:0000313" key="5">
    <source>
        <dbReference type="Proteomes" id="UP000076871"/>
    </source>
</evidence>
<feature type="region of interest" description="Disordered" evidence="2">
    <location>
        <begin position="368"/>
        <end position="407"/>
    </location>
</feature>
<evidence type="ECO:0000313" key="4">
    <source>
        <dbReference type="EMBL" id="KZT03062.1"/>
    </source>
</evidence>
<dbReference type="InterPro" id="IPR008984">
    <property type="entry name" value="SMAD_FHA_dom_sf"/>
</dbReference>
<feature type="compositionally biased region" description="Basic and acidic residues" evidence="2">
    <location>
        <begin position="306"/>
        <end position="321"/>
    </location>
</feature>
<keyword evidence="5" id="KW-1185">Reference proteome</keyword>
<gene>
    <name evidence="4" type="ORF">LAESUDRAFT_729570</name>
</gene>
<feature type="compositionally biased region" description="Low complexity" evidence="2">
    <location>
        <begin position="184"/>
        <end position="194"/>
    </location>
</feature>
<organism evidence="4 5">
    <name type="scientific">Laetiporus sulphureus 93-53</name>
    <dbReference type="NCBI Taxonomy" id="1314785"/>
    <lineage>
        <taxon>Eukaryota</taxon>
        <taxon>Fungi</taxon>
        <taxon>Dikarya</taxon>
        <taxon>Basidiomycota</taxon>
        <taxon>Agaricomycotina</taxon>
        <taxon>Agaricomycetes</taxon>
        <taxon>Polyporales</taxon>
        <taxon>Laetiporus</taxon>
    </lineage>
</organism>
<dbReference type="InterPro" id="IPR000253">
    <property type="entry name" value="FHA_dom"/>
</dbReference>